<keyword evidence="3" id="KW-0732">Signal</keyword>
<dbReference type="GeneID" id="92184296"/>
<evidence type="ECO:0000256" key="2">
    <source>
        <dbReference type="SAM" id="Phobius"/>
    </source>
</evidence>
<dbReference type="Proteomes" id="UP001388673">
    <property type="component" value="Unassembled WGS sequence"/>
</dbReference>
<evidence type="ECO:0000313" key="5">
    <source>
        <dbReference type="Proteomes" id="UP001388673"/>
    </source>
</evidence>
<feature type="region of interest" description="Disordered" evidence="1">
    <location>
        <begin position="171"/>
        <end position="194"/>
    </location>
</feature>
<evidence type="ECO:0000256" key="1">
    <source>
        <dbReference type="SAM" id="MobiDB-lite"/>
    </source>
</evidence>
<protein>
    <submittedName>
        <fullName evidence="4">Uncharacterized protein</fullName>
    </submittedName>
</protein>
<dbReference type="AlphaFoldDB" id="A0AAW0YDW5"/>
<dbReference type="RefSeq" id="XP_066799329.1">
    <property type="nucleotide sequence ID" value="XM_066950114.1"/>
</dbReference>
<keyword evidence="2" id="KW-0472">Membrane</keyword>
<evidence type="ECO:0000313" key="4">
    <source>
        <dbReference type="EMBL" id="KAK8843381.1"/>
    </source>
</evidence>
<sequence>MTHSILLILILLISVLLSGSFTNFIPHIVAAGTWTVYIPTAILLPMCRRGKGVRTRFDSAKGETVYLSAQMICWMTSLVLSILQADQSSCHHAHLYYYPVESSWIQFYGVIESMAVYCHTMIAVSVMSGIHLVVLGGWMVHVVLLVKKWEKVREGDSDKGWESGMHRLVEGNDKRRGEMGGREWKESQERLNEV</sequence>
<keyword evidence="2" id="KW-0812">Transmembrane</keyword>
<feature type="transmembrane region" description="Helical" evidence="2">
    <location>
        <begin position="28"/>
        <end position="44"/>
    </location>
</feature>
<gene>
    <name evidence="4" type="ORF">IAR55_007038</name>
</gene>
<feature type="chain" id="PRO_5043721345" evidence="3">
    <location>
        <begin position="19"/>
        <end position="194"/>
    </location>
</feature>
<feature type="transmembrane region" description="Helical" evidence="2">
    <location>
        <begin position="122"/>
        <end position="146"/>
    </location>
</feature>
<accession>A0AAW0YDW5</accession>
<name>A0AAW0YDW5_9TREE</name>
<keyword evidence="5" id="KW-1185">Reference proteome</keyword>
<organism evidence="4 5">
    <name type="scientific">Kwoniella newhampshirensis</name>
    <dbReference type="NCBI Taxonomy" id="1651941"/>
    <lineage>
        <taxon>Eukaryota</taxon>
        <taxon>Fungi</taxon>
        <taxon>Dikarya</taxon>
        <taxon>Basidiomycota</taxon>
        <taxon>Agaricomycotina</taxon>
        <taxon>Tremellomycetes</taxon>
        <taxon>Tremellales</taxon>
        <taxon>Cryptococcaceae</taxon>
        <taxon>Kwoniella</taxon>
    </lineage>
</organism>
<dbReference type="EMBL" id="JBCAWK010000015">
    <property type="protein sequence ID" value="KAK8843381.1"/>
    <property type="molecule type" value="Genomic_DNA"/>
</dbReference>
<feature type="signal peptide" evidence="3">
    <location>
        <begin position="1"/>
        <end position="18"/>
    </location>
</feature>
<evidence type="ECO:0000256" key="3">
    <source>
        <dbReference type="SAM" id="SignalP"/>
    </source>
</evidence>
<dbReference type="KEGG" id="kne:92184296"/>
<proteinExistence type="predicted"/>
<feature type="transmembrane region" description="Helical" evidence="2">
    <location>
        <begin position="65"/>
        <end position="85"/>
    </location>
</feature>
<keyword evidence="2" id="KW-1133">Transmembrane helix</keyword>
<comment type="caution">
    <text evidence="4">The sequence shown here is derived from an EMBL/GenBank/DDBJ whole genome shotgun (WGS) entry which is preliminary data.</text>
</comment>
<reference evidence="4 5" key="1">
    <citation type="journal article" date="2024" name="bioRxiv">
        <title>Comparative genomics of Cryptococcus and Kwoniella reveals pathogenesis evolution and contrasting karyotype dynamics via intercentromeric recombination or chromosome fusion.</title>
        <authorList>
            <person name="Coelho M.A."/>
            <person name="David-Palma M."/>
            <person name="Shea T."/>
            <person name="Bowers K."/>
            <person name="McGinley-Smith S."/>
            <person name="Mohammad A.W."/>
            <person name="Gnirke A."/>
            <person name="Yurkov A.M."/>
            <person name="Nowrousian M."/>
            <person name="Sun S."/>
            <person name="Cuomo C.A."/>
            <person name="Heitman J."/>
        </authorList>
    </citation>
    <scope>NUCLEOTIDE SEQUENCE [LARGE SCALE GENOMIC DNA]</scope>
    <source>
        <strain evidence="4 5">CBS 13917</strain>
    </source>
</reference>